<dbReference type="SUPFAM" id="SSF52980">
    <property type="entry name" value="Restriction endonuclease-like"/>
    <property type="match status" value="1"/>
</dbReference>
<dbReference type="OrthoDB" id="3197230at2"/>
<dbReference type="Pfam" id="PF09588">
    <property type="entry name" value="YqaJ"/>
    <property type="match status" value="1"/>
</dbReference>
<name>A0A4R9B3C2_9MICO</name>
<comment type="caution">
    <text evidence="2">The sequence shown here is derived from an EMBL/GenBank/DDBJ whole genome shotgun (WGS) entry which is preliminary data.</text>
</comment>
<dbReference type="InterPro" id="IPR011604">
    <property type="entry name" value="PDDEXK-like_dom_sf"/>
</dbReference>
<dbReference type="RefSeq" id="WP_134524347.1">
    <property type="nucleotide sequence ID" value="NZ_SOHH01000087.1"/>
</dbReference>
<reference evidence="2 3" key="1">
    <citation type="submission" date="2019-03" db="EMBL/GenBank/DDBJ databases">
        <title>Genomics of glacier-inhabiting Cryobacterium strains.</title>
        <authorList>
            <person name="Liu Q."/>
            <person name="Xin Y.-H."/>
        </authorList>
    </citation>
    <scope>NUCLEOTIDE SEQUENCE [LARGE SCALE GENOMIC DNA]</scope>
    <source>
        <strain evidence="2 3">Hh4</strain>
    </source>
</reference>
<organism evidence="2 3">
    <name type="scientific">Cryobacterium fucosi</name>
    <dbReference type="NCBI Taxonomy" id="1259157"/>
    <lineage>
        <taxon>Bacteria</taxon>
        <taxon>Bacillati</taxon>
        <taxon>Actinomycetota</taxon>
        <taxon>Actinomycetes</taxon>
        <taxon>Micrococcales</taxon>
        <taxon>Microbacteriaceae</taxon>
        <taxon>Cryobacterium</taxon>
    </lineage>
</organism>
<evidence type="ECO:0000259" key="1">
    <source>
        <dbReference type="Pfam" id="PF09588"/>
    </source>
</evidence>
<dbReference type="Gene3D" id="3.90.320.10">
    <property type="match status" value="1"/>
</dbReference>
<gene>
    <name evidence="2" type="ORF">E3T48_12320</name>
</gene>
<sequence>MKAYLSPLDELMTRSVASSTDRPAWLRARTGGVTATEVAKLAKGGPGVQAELVTMKLSGELEEDLSHLRYIRWGQIREEYIGEWVERRFNIQPNQVLFRGENPRHLATPDGVGCDFDERLLVCEIKTSLHDLDPALTFGHYRTTLYADQKQWQLHVTGAQRALFAWEQHDDDWSGWPDRGPAPVLPEPEWRWVERDEERIAHLVKVADRFLVALDEAAAGKVAEFDVELDVLGQEVIQHRASEGAAKRAKDASWKALQERLVLLPSFSQSGAARVTWSPSVTEVVTSTVPDDEAAVEADPVLFAAFVDARAAWEAHLAGFTKPVESSRVTPAKLTVTPMKVEKKGVADVF</sequence>
<feature type="domain" description="YqaJ viral recombinase" evidence="1">
    <location>
        <begin position="25"/>
        <end position="160"/>
    </location>
</feature>
<dbReference type="EMBL" id="SOHH01000087">
    <property type="protein sequence ID" value="TFD74704.1"/>
    <property type="molecule type" value="Genomic_DNA"/>
</dbReference>
<dbReference type="InterPro" id="IPR019080">
    <property type="entry name" value="YqaJ_viral_recombinase"/>
</dbReference>
<dbReference type="Proteomes" id="UP000298313">
    <property type="component" value="Unassembled WGS sequence"/>
</dbReference>
<protein>
    <recommendedName>
        <fullName evidence="1">YqaJ viral recombinase domain-containing protein</fullName>
    </recommendedName>
</protein>
<dbReference type="AlphaFoldDB" id="A0A4R9B3C2"/>
<accession>A0A4R9B3C2</accession>
<keyword evidence="3" id="KW-1185">Reference proteome</keyword>
<proteinExistence type="predicted"/>
<evidence type="ECO:0000313" key="2">
    <source>
        <dbReference type="EMBL" id="TFD74704.1"/>
    </source>
</evidence>
<dbReference type="InterPro" id="IPR011335">
    <property type="entry name" value="Restrct_endonuc-II-like"/>
</dbReference>
<evidence type="ECO:0000313" key="3">
    <source>
        <dbReference type="Proteomes" id="UP000298313"/>
    </source>
</evidence>